<name>A0AAV7QZE6_PLEWA</name>
<evidence type="ECO:0000313" key="2">
    <source>
        <dbReference type="EMBL" id="KAJ1145889.1"/>
    </source>
</evidence>
<sequence length="91" mass="9375">MNQNGIRGWDCSSSLAQLYQECRREGPDVGDSPLVPGPHWIAAEESSGVRGQHGGAGAGRPAPGWARVDSKVSSLESNGSGGPAQWGGTQC</sequence>
<feature type="region of interest" description="Disordered" evidence="1">
    <location>
        <begin position="44"/>
        <end position="91"/>
    </location>
</feature>
<comment type="caution">
    <text evidence="2">The sequence shown here is derived from an EMBL/GenBank/DDBJ whole genome shotgun (WGS) entry which is preliminary data.</text>
</comment>
<accession>A0AAV7QZE6</accession>
<reference evidence="2" key="1">
    <citation type="journal article" date="2022" name="bioRxiv">
        <title>Sequencing and chromosome-scale assembly of the giantPleurodeles waltlgenome.</title>
        <authorList>
            <person name="Brown T."/>
            <person name="Elewa A."/>
            <person name="Iarovenko S."/>
            <person name="Subramanian E."/>
            <person name="Araus A.J."/>
            <person name="Petzold A."/>
            <person name="Susuki M."/>
            <person name="Suzuki K.-i.T."/>
            <person name="Hayashi T."/>
            <person name="Toyoda A."/>
            <person name="Oliveira C."/>
            <person name="Osipova E."/>
            <person name="Leigh N.D."/>
            <person name="Simon A."/>
            <person name="Yun M.H."/>
        </authorList>
    </citation>
    <scope>NUCLEOTIDE SEQUENCE</scope>
    <source>
        <strain evidence="2">20211129_DDA</strain>
        <tissue evidence="2">Liver</tissue>
    </source>
</reference>
<proteinExistence type="predicted"/>
<dbReference type="AlphaFoldDB" id="A0AAV7QZE6"/>
<protein>
    <submittedName>
        <fullName evidence="2">Uncharacterized protein</fullName>
    </submittedName>
</protein>
<evidence type="ECO:0000256" key="1">
    <source>
        <dbReference type="SAM" id="MobiDB-lite"/>
    </source>
</evidence>
<evidence type="ECO:0000313" key="3">
    <source>
        <dbReference type="Proteomes" id="UP001066276"/>
    </source>
</evidence>
<dbReference type="EMBL" id="JANPWB010000010">
    <property type="protein sequence ID" value="KAJ1145889.1"/>
    <property type="molecule type" value="Genomic_DNA"/>
</dbReference>
<organism evidence="2 3">
    <name type="scientific">Pleurodeles waltl</name>
    <name type="common">Iberian ribbed newt</name>
    <dbReference type="NCBI Taxonomy" id="8319"/>
    <lineage>
        <taxon>Eukaryota</taxon>
        <taxon>Metazoa</taxon>
        <taxon>Chordata</taxon>
        <taxon>Craniata</taxon>
        <taxon>Vertebrata</taxon>
        <taxon>Euteleostomi</taxon>
        <taxon>Amphibia</taxon>
        <taxon>Batrachia</taxon>
        <taxon>Caudata</taxon>
        <taxon>Salamandroidea</taxon>
        <taxon>Salamandridae</taxon>
        <taxon>Pleurodelinae</taxon>
        <taxon>Pleurodeles</taxon>
    </lineage>
</organism>
<feature type="compositionally biased region" description="Gly residues" evidence="1">
    <location>
        <begin position="79"/>
        <end position="91"/>
    </location>
</feature>
<gene>
    <name evidence="2" type="ORF">NDU88_012172</name>
</gene>
<keyword evidence="3" id="KW-1185">Reference proteome</keyword>
<dbReference type="Proteomes" id="UP001066276">
    <property type="component" value="Chromosome 6"/>
</dbReference>